<proteinExistence type="inferred from homology"/>
<keyword evidence="10" id="KW-0812">Transmembrane</keyword>
<dbReference type="AlphaFoldDB" id="A0AA35W6T7"/>
<dbReference type="Pfam" id="PF22981">
    <property type="entry name" value="RM2_Med14"/>
    <property type="match status" value="1"/>
</dbReference>
<keyword evidence="3" id="KW-0677">Repeat</keyword>
<organism evidence="15 16">
    <name type="scientific">Geodia barretti</name>
    <name type="common">Barrett's horny sponge</name>
    <dbReference type="NCBI Taxonomy" id="519541"/>
    <lineage>
        <taxon>Eukaryota</taxon>
        <taxon>Metazoa</taxon>
        <taxon>Porifera</taxon>
        <taxon>Demospongiae</taxon>
        <taxon>Heteroscleromorpha</taxon>
        <taxon>Tetractinellida</taxon>
        <taxon>Astrophorina</taxon>
        <taxon>Geodiidae</taxon>
        <taxon>Geodia</taxon>
    </lineage>
</organism>
<feature type="region of interest" description="Disordered" evidence="9">
    <location>
        <begin position="793"/>
        <end position="837"/>
    </location>
</feature>
<evidence type="ECO:0000259" key="12">
    <source>
        <dbReference type="Pfam" id="PF22981"/>
    </source>
</evidence>
<comment type="function">
    <text evidence="8">Component of the Mediator complex, a coactivator involved in the regulated transcription of nearly all RNA polymerase II-dependent genes. Mediator functions as a bridge to convey information from gene-specific regulatory proteins to the basal RNA polymerase II transcription machinery. Mediator is recruited to promoters by direct interactions with regulatory proteins and serves as a scaffold for the assembly of a functional preinitiation complex with RNA polymerase II and the general transcription factors.</text>
</comment>
<evidence type="ECO:0000259" key="11">
    <source>
        <dbReference type="Pfam" id="PF08638"/>
    </source>
</evidence>
<feature type="transmembrane region" description="Helical" evidence="10">
    <location>
        <begin position="1104"/>
        <end position="1128"/>
    </location>
</feature>
<name>A0AA35W6T7_GEOBA</name>
<evidence type="ECO:0000256" key="5">
    <source>
        <dbReference type="ARBA" id="ARBA00023159"/>
    </source>
</evidence>
<keyword evidence="4 8" id="KW-0805">Transcription regulation</keyword>
<feature type="domain" description="Mediator of RNA polymerase II transcription subunit 14 RM8" evidence="13">
    <location>
        <begin position="911"/>
        <end position="968"/>
    </location>
</feature>
<dbReference type="Pfam" id="PF22983">
    <property type="entry name" value="RM8_Med14"/>
    <property type="match status" value="1"/>
</dbReference>
<dbReference type="GO" id="GO:0016592">
    <property type="term" value="C:mediator complex"/>
    <property type="evidence" value="ECO:0007669"/>
    <property type="project" value="UniProtKB-UniRule"/>
</dbReference>
<feature type="domain" description="Mediator complex subunit MED14 N-terminal" evidence="11">
    <location>
        <begin position="1"/>
        <end position="89"/>
    </location>
</feature>
<keyword evidence="7 8" id="KW-0539">Nucleus</keyword>
<dbReference type="GO" id="GO:0070847">
    <property type="term" value="C:core mediator complex"/>
    <property type="evidence" value="ECO:0007669"/>
    <property type="project" value="TreeGrafter"/>
</dbReference>
<gene>
    <name evidence="15" type="ORF">GBAR_LOCUS6349</name>
</gene>
<evidence type="ECO:0000256" key="7">
    <source>
        <dbReference type="ARBA" id="ARBA00023242"/>
    </source>
</evidence>
<keyword evidence="10" id="KW-1133">Transmembrane helix</keyword>
<protein>
    <recommendedName>
        <fullName evidence="8">Mediator of RNA polymerase II transcription subunit 14</fullName>
    </recommendedName>
    <alternativeName>
        <fullName evidence="8">Mediator complex subunit 14</fullName>
    </alternativeName>
</protein>
<comment type="subunit">
    <text evidence="8">Component of the Mediator complex.</text>
</comment>
<dbReference type="PANTHER" id="PTHR12809">
    <property type="entry name" value="MEDIATOR COMPLEX SUBUNIT"/>
    <property type="match status" value="1"/>
</dbReference>
<sequence>MPNFSLAPALDVLCTGSYPRLPSCIRDNIVPPSPLTGPEADAALSLLTVAIRRRLLCEQIPPQMTVRSLEKGIVVFEIPHEFRLSLSVVGDDLKLPWRLVNLEVLVGVGLPGGPPLCHSQQTRYLTQLAQSHLVAAEYPLTHVFTLLHTFCLSLVLDCLHTQAGLMSSMAAGGHVRVDEYQVGQLLRLGYWLPSTLSPLPASVAQMVPRLQITVDPSSPSHPITTTHSPPLPAGTTAQLSLGNLCLEKVVGRCVRARSSAKLQLLRDSLKNTVWETRAVLSSEPLCLRVSVPVRGGHCEVVIGVDVRTGTMGVAVEPGAGGEGVEREVGEMERGIGQPGSYLPGHLSRLQCQLFFDRVTACAKELSLAVSPSLPFPSPLPLPSPHLLFVQLLPLAYLVVCAVESSGVVAPRYYLLEVVETNGGGQGVDEGRMPPVPRIFYSPVTLAELDDAQLVEDSLRAVTVRSSPAVVKRKLQEDSHGLPSTKRVCVMSSHVGFSALPSLCSSRLLLAQIKTSLKMSGIRGYQELWPEHMCPCVSVCQFPLLPGQSRDVHRHLSSLFLSCLIFPAPSGHKLVMVFSPLIPASQAPDVVLHHHLPLGTDLGPSLLADWESKLALLSMALELLHYLEDPLWPLASSSRLSHFGYDSLTVSYGEHSLSLHGGMSGLQLSFSLESPHVFLTAHLQQTLLATLSLPVLLKGVVGTEETLTLLHKFTDSFPGASLVPLSAAQIQLQYNSLSLSMTILTGGSTEFTNLQFAHQRLPQTMPGIPSPLGYLKAFIHGFLGGEGTVPELEEAATPLSRPQTGRLQPPQMPISSPSRPFLPSSPLPSIPSLPTPPSFPHSLPSLSPWSYPTTPEQLRSLLLAPPIATPTTTPTPPLMIFMASLSQLCQFWQTAALDRAQPPPLTGQLQYMSTDRRVYHYRADTLNVSLSIENAHSPTLQLQLTPAREGCWSPQELQLLVDFWKSEVACPPFSLQAIISYVKLIQLPLLTLKSCVQLIGYHLMPPPNLVWQVALCLVIPPGGGDEIPIQLKPGTSGVIYKGKLLLMIQLIHTQDGRKALIPLMHDLRANNTFAARHAHQTPALSNIDTILKKASQECIRPSQLYIIYTVAASQLFFCASAIVVVISYAHLHFCAVYTYLVFHVSLKSAKTV</sequence>
<keyword evidence="16" id="KW-1185">Reference proteome</keyword>
<evidence type="ECO:0000256" key="6">
    <source>
        <dbReference type="ARBA" id="ARBA00023163"/>
    </source>
</evidence>
<feature type="compositionally biased region" description="Pro residues" evidence="9">
    <location>
        <begin position="822"/>
        <end position="837"/>
    </location>
</feature>
<dbReference type="InterPro" id="IPR055122">
    <property type="entry name" value="Med14_N"/>
</dbReference>
<evidence type="ECO:0000256" key="8">
    <source>
        <dbReference type="RuleBase" id="RU365082"/>
    </source>
</evidence>
<feature type="compositionally biased region" description="Low complexity" evidence="9">
    <location>
        <begin position="812"/>
        <end position="821"/>
    </location>
</feature>
<evidence type="ECO:0000259" key="14">
    <source>
        <dbReference type="Pfam" id="PF25069"/>
    </source>
</evidence>
<feature type="domain" description="Mediator of RNA polymerase II transcription subunit 14 C-terminal" evidence="14">
    <location>
        <begin position="985"/>
        <end position="1095"/>
    </location>
</feature>
<keyword evidence="10" id="KW-0472">Membrane</keyword>
<evidence type="ECO:0000259" key="13">
    <source>
        <dbReference type="Pfam" id="PF22983"/>
    </source>
</evidence>
<accession>A0AA35W6T7</accession>
<keyword evidence="5 8" id="KW-0010">Activator</keyword>
<evidence type="ECO:0000256" key="3">
    <source>
        <dbReference type="ARBA" id="ARBA00022737"/>
    </source>
</evidence>
<evidence type="ECO:0000256" key="9">
    <source>
        <dbReference type="SAM" id="MobiDB-lite"/>
    </source>
</evidence>
<dbReference type="InterPro" id="IPR055113">
    <property type="entry name" value="Med14_RM2"/>
</dbReference>
<keyword evidence="6 8" id="KW-0804">Transcription</keyword>
<dbReference type="GO" id="GO:0006357">
    <property type="term" value="P:regulation of transcription by RNA polymerase II"/>
    <property type="evidence" value="ECO:0007669"/>
    <property type="project" value="InterPro"/>
</dbReference>
<comment type="similarity">
    <text evidence="2 8">Belongs to the Mediator complex subunit 14 family.</text>
</comment>
<evidence type="ECO:0000256" key="2">
    <source>
        <dbReference type="ARBA" id="ARBA00007813"/>
    </source>
</evidence>
<comment type="subcellular location">
    <subcellularLocation>
        <location evidence="1 8">Nucleus</location>
    </subcellularLocation>
</comment>
<dbReference type="InterPro" id="IPR056877">
    <property type="entry name" value="Med14_C"/>
</dbReference>
<evidence type="ECO:0000313" key="16">
    <source>
        <dbReference type="Proteomes" id="UP001174909"/>
    </source>
</evidence>
<evidence type="ECO:0000256" key="4">
    <source>
        <dbReference type="ARBA" id="ARBA00023015"/>
    </source>
</evidence>
<dbReference type="PANTHER" id="PTHR12809:SF2">
    <property type="entry name" value="MEDIATOR OF RNA POLYMERASE II TRANSCRIPTION SUBUNIT 14"/>
    <property type="match status" value="1"/>
</dbReference>
<comment type="caution">
    <text evidence="15">The sequence shown here is derived from an EMBL/GenBank/DDBJ whole genome shotgun (WGS) entry which is preliminary data.</text>
</comment>
<dbReference type="Pfam" id="PF08638">
    <property type="entry name" value="Med14"/>
    <property type="match status" value="1"/>
</dbReference>
<evidence type="ECO:0000313" key="15">
    <source>
        <dbReference type="EMBL" id="CAI8009474.1"/>
    </source>
</evidence>
<dbReference type="InterPro" id="IPR013947">
    <property type="entry name" value="Mediator_Med14"/>
</dbReference>
<dbReference type="InterPro" id="IPR055107">
    <property type="entry name" value="Med14_RM8"/>
</dbReference>
<dbReference type="GO" id="GO:0003712">
    <property type="term" value="F:transcription coregulator activity"/>
    <property type="evidence" value="ECO:0007669"/>
    <property type="project" value="UniProtKB-UniRule"/>
</dbReference>
<evidence type="ECO:0000256" key="10">
    <source>
        <dbReference type="SAM" id="Phobius"/>
    </source>
</evidence>
<reference evidence="15" key="1">
    <citation type="submission" date="2023-03" db="EMBL/GenBank/DDBJ databases">
        <authorList>
            <person name="Steffen K."/>
            <person name="Cardenas P."/>
        </authorList>
    </citation>
    <scope>NUCLEOTIDE SEQUENCE</scope>
</reference>
<dbReference type="Pfam" id="PF25069">
    <property type="entry name" value="Med14_C"/>
    <property type="match status" value="1"/>
</dbReference>
<evidence type="ECO:0000256" key="1">
    <source>
        <dbReference type="ARBA" id="ARBA00004123"/>
    </source>
</evidence>
<dbReference type="Proteomes" id="UP001174909">
    <property type="component" value="Unassembled WGS sequence"/>
</dbReference>
<dbReference type="EMBL" id="CASHTH010000962">
    <property type="protein sequence ID" value="CAI8009474.1"/>
    <property type="molecule type" value="Genomic_DNA"/>
</dbReference>
<feature type="domain" description="Mediator of RNA polymerase II transcription subunit 14 RM2" evidence="12">
    <location>
        <begin position="172"/>
        <end position="236"/>
    </location>
</feature>